<dbReference type="Gene3D" id="4.10.240.10">
    <property type="entry name" value="Zn(2)-C6 fungal-type DNA-binding domain"/>
    <property type="match status" value="1"/>
</dbReference>
<dbReference type="Proteomes" id="UP000738349">
    <property type="component" value="Unassembled WGS sequence"/>
</dbReference>
<protein>
    <submittedName>
        <fullName evidence="7">Fungal-specific transcription factor domain-containing protein</fullName>
    </submittedName>
</protein>
<feature type="region of interest" description="Disordered" evidence="5">
    <location>
        <begin position="224"/>
        <end position="246"/>
    </location>
</feature>
<sequence length="693" mass="78107">MFHSFESQIPTHPATASLGRSSGPSRRVNKSCLECTRRKVKCDGSYPCSSCQHYSIPESCVYKHRNRRQAVSKSALEKATDTVRRQAEVLDRLFPSYSLDDLLAKNRSELLNLLSPGATDDRPLQTEVWPISTSVSPLVSGDLQDAHDSPDESEIDESGEERRWEEPAQNPATIAAGDDINAISLAGDRHRRSYLGITSVSAVLRVLFRLCPDAKKRTIEESKTWPDVQHRDPRPSVMKPALGMAPSSDSLREQRYVSFYFEHVHSITPFIHEESFRATFAVADHQSPAWLGLCNMVLTLGSIASGSDTAHIQYYNQARSFIDLDSLGSGNLESLQALCLLGGYYLHYRNSPNMAYAILGAAQRMAIALGLHRESPVRNDHQDPDAVQHSTIRIETRRRTWWSLYCLDTWASMTLGRPTCGRWDSTTMNTLLPTALSPDDHLAVSLRASCQFCHVCNRLQHRFAQSTRINPSEAQTFDLELQKWYESLPPILKDTISPPPRITVASEFLRNRYYNVRLMLSRCFLLYLAYENLNRHAPNQAEAQMADLCRMIAADAIDAIAVHWVPNRIQVWNSAWYLFQACMVPLLSISMETPPSPGGIQSDDYLSWSKSLNKALEVFTEMKPWMRTSDRSLDIVAVLFQAVSQRSEGTIDTPSVIEGGPLLFGFGDEQLTEMDWSMFFNDEDISYGSYSLT</sequence>
<dbReference type="CDD" id="cd12148">
    <property type="entry name" value="fungal_TF_MHR"/>
    <property type="match status" value="1"/>
</dbReference>
<feature type="region of interest" description="Disordered" evidence="5">
    <location>
        <begin position="1"/>
        <end position="28"/>
    </location>
</feature>
<dbReference type="AlphaFoldDB" id="A0A9P9DMS2"/>
<dbReference type="GO" id="GO:0000981">
    <property type="term" value="F:DNA-binding transcription factor activity, RNA polymerase II-specific"/>
    <property type="evidence" value="ECO:0007669"/>
    <property type="project" value="InterPro"/>
</dbReference>
<dbReference type="GO" id="GO:0005634">
    <property type="term" value="C:nucleus"/>
    <property type="evidence" value="ECO:0007669"/>
    <property type="project" value="TreeGrafter"/>
</dbReference>
<dbReference type="InterPro" id="IPR036864">
    <property type="entry name" value="Zn2-C6_fun-type_DNA-bd_sf"/>
</dbReference>
<dbReference type="InterPro" id="IPR051127">
    <property type="entry name" value="Fungal_SecMet_Regulators"/>
</dbReference>
<keyword evidence="2" id="KW-0805">Transcription regulation</keyword>
<dbReference type="PANTHER" id="PTHR47424:SF5">
    <property type="entry name" value="ZN(II)2CYS6 TRANSCRIPTION FACTOR (EUROFUNG)"/>
    <property type="match status" value="1"/>
</dbReference>
<keyword evidence="1" id="KW-0479">Metal-binding</keyword>
<dbReference type="GO" id="GO:0000978">
    <property type="term" value="F:RNA polymerase II cis-regulatory region sequence-specific DNA binding"/>
    <property type="evidence" value="ECO:0007669"/>
    <property type="project" value="TreeGrafter"/>
</dbReference>
<dbReference type="SUPFAM" id="SSF57701">
    <property type="entry name" value="Zn2/Cys6 DNA-binding domain"/>
    <property type="match status" value="1"/>
</dbReference>
<dbReference type="GO" id="GO:0008270">
    <property type="term" value="F:zinc ion binding"/>
    <property type="evidence" value="ECO:0007669"/>
    <property type="project" value="InterPro"/>
</dbReference>
<gene>
    <name evidence="7" type="ORF">EDB81DRAFT_665930</name>
</gene>
<dbReference type="Pfam" id="PF00172">
    <property type="entry name" value="Zn_clus"/>
    <property type="match status" value="1"/>
</dbReference>
<feature type="compositionally biased region" description="Polar residues" evidence="5">
    <location>
        <begin position="1"/>
        <end position="10"/>
    </location>
</feature>
<accession>A0A9P9DMS2</accession>
<dbReference type="EMBL" id="JAGMUV010000024">
    <property type="protein sequence ID" value="KAH7121376.1"/>
    <property type="molecule type" value="Genomic_DNA"/>
</dbReference>
<feature type="domain" description="Zn(2)-C6 fungal-type" evidence="6">
    <location>
        <begin position="31"/>
        <end position="62"/>
    </location>
</feature>
<evidence type="ECO:0000256" key="4">
    <source>
        <dbReference type="ARBA" id="ARBA00023242"/>
    </source>
</evidence>
<feature type="compositionally biased region" description="Basic and acidic residues" evidence="5">
    <location>
        <begin position="224"/>
        <end position="234"/>
    </location>
</feature>
<feature type="region of interest" description="Disordered" evidence="5">
    <location>
        <begin position="137"/>
        <end position="171"/>
    </location>
</feature>
<keyword evidence="3" id="KW-0804">Transcription</keyword>
<proteinExistence type="predicted"/>
<dbReference type="PROSITE" id="PS00463">
    <property type="entry name" value="ZN2_CY6_FUNGAL_1"/>
    <property type="match status" value="1"/>
</dbReference>
<name>A0A9P9DMS2_9HYPO</name>
<dbReference type="SMART" id="SM00906">
    <property type="entry name" value="Fungal_trans"/>
    <property type="match status" value="1"/>
</dbReference>
<dbReference type="PANTHER" id="PTHR47424">
    <property type="entry name" value="REGULATORY PROTEIN GAL4"/>
    <property type="match status" value="1"/>
</dbReference>
<dbReference type="OrthoDB" id="3362851at2759"/>
<evidence type="ECO:0000313" key="8">
    <source>
        <dbReference type="Proteomes" id="UP000738349"/>
    </source>
</evidence>
<dbReference type="Pfam" id="PF04082">
    <property type="entry name" value="Fungal_trans"/>
    <property type="match status" value="1"/>
</dbReference>
<evidence type="ECO:0000313" key="7">
    <source>
        <dbReference type="EMBL" id="KAH7121376.1"/>
    </source>
</evidence>
<keyword evidence="4" id="KW-0539">Nucleus</keyword>
<evidence type="ECO:0000256" key="5">
    <source>
        <dbReference type="SAM" id="MobiDB-lite"/>
    </source>
</evidence>
<dbReference type="GO" id="GO:0000435">
    <property type="term" value="P:positive regulation of transcription from RNA polymerase II promoter by galactose"/>
    <property type="evidence" value="ECO:0007669"/>
    <property type="project" value="TreeGrafter"/>
</dbReference>
<evidence type="ECO:0000256" key="3">
    <source>
        <dbReference type="ARBA" id="ARBA00023163"/>
    </source>
</evidence>
<dbReference type="InterPro" id="IPR001138">
    <property type="entry name" value="Zn2Cys6_DnaBD"/>
</dbReference>
<dbReference type="PROSITE" id="PS50048">
    <property type="entry name" value="ZN2_CY6_FUNGAL_2"/>
    <property type="match status" value="1"/>
</dbReference>
<keyword evidence="8" id="KW-1185">Reference proteome</keyword>
<reference evidence="7" key="1">
    <citation type="journal article" date="2021" name="Nat. Commun.">
        <title>Genetic determinants of endophytism in the Arabidopsis root mycobiome.</title>
        <authorList>
            <person name="Mesny F."/>
            <person name="Miyauchi S."/>
            <person name="Thiergart T."/>
            <person name="Pickel B."/>
            <person name="Atanasova L."/>
            <person name="Karlsson M."/>
            <person name="Huettel B."/>
            <person name="Barry K.W."/>
            <person name="Haridas S."/>
            <person name="Chen C."/>
            <person name="Bauer D."/>
            <person name="Andreopoulos W."/>
            <person name="Pangilinan J."/>
            <person name="LaButti K."/>
            <person name="Riley R."/>
            <person name="Lipzen A."/>
            <person name="Clum A."/>
            <person name="Drula E."/>
            <person name="Henrissat B."/>
            <person name="Kohler A."/>
            <person name="Grigoriev I.V."/>
            <person name="Martin F.M."/>
            <person name="Hacquard S."/>
        </authorList>
    </citation>
    <scope>NUCLEOTIDE SEQUENCE</scope>
    <source>
        <strain evidence="7">MPI-CAGE-AT-0147</strain>
    </source>
</reference>
<organism evidence="7 8">
    <name type="scientific">Dactylonectria macrodidyma</name>
    <dbReference type="NCBI Taxonomy" id="307937"/>
    <lineage>
        <taxon>Eukaryota</taxon>
        <taxon>Fungi</taxon>
        <taxon>Dikarya</taxon>
        <taxon>Ascomycota</taxon>
        <taxon>Pezizomycotina</taxon>
        <taxon>Sordariomycetes</taxon>
        <taxon>Hypocreomycetidae</taxon>
        <taxon>Hypocreales</taxon>
        <taxon>Nectriaceae</taxon>
        <taxon>Dactylonectria</taxon>
    </lineage>
</organism>
<evidence type="ECO:0000256" key="1">
    <source>
        <dbReference type="ARBA" id="ARBA00022723"/>
    </source>
</evidence>
<evidence type="ECO:0000256" key="2">
    <source>
        <dbReference type="ARBA" id="ARBA00023015"/>
    </source>
</evidence>
<comment type="caution">
    <text evidence="7">The sequence shown here is derived from an EMBL/GenBank/DDBJ whole genome shotgun (WGS) entry which is preliminary data.</text>
</comment>
<dbReference type="InterPro" id="IPR007219">
    <property type="entry name" value="XnlR_reg_dom"/>
</dbReference>
<dbReference type="GO" id="GO:0006351">
    <property type="term" value="P:DNA-templated transcription"/>
    <property type="evidence" value="ECO:0007669"/>
    <property type="project" value="InterPro"/>
</dbReference>
<evidence type="ECO:0000259" key="6">
    <source>
        <dbReference type="PROSITE" id="PS50048"/>
    </source>
</evidence>
<dbReference type="CDD" id="cd00067">
    <property type="entry name" value="GAL4"/>
    <property type="match status" value="1"/>
</dbReference>
<dbReference type="SMART" id="SM00066">
    <property type="entry name" value="GAL4"/>
    <property type="match status" value="1"/>
</dbReference>